<dbReference type="Gene3D" id="6.10.140.2220">
    <property type="match status" value="3"/>
</dbReference>
<evidence type="ECO:0000256" key="2">
    <source>
        <dbReference type="ARBA" id="ARBA00022679"/>
    </source>
</evidence>
<dbReference type="SUPFAM" id="SSF144232">
    <property type="entry name" value="HIT/MYND zinc finger-like"/>
    <property type="match status" value="3"/>
</dbReference>
<keyword evidence="5 7" id="KW-0067">ATP-binding</keyword>
<keyword evidence="6" id="KW-0802">TPR repeat</keyword>
<dbReference type="PANTHER" id="PTHR46165">
    <property type="entry name" value="SET AND MYND DOMAIN-CONTAINING PROTEIN 4"/>
    <property type="match status" value="1"/>
</dbReference>
<evidence type="ECO:0000256" key="1">
    <source>
        <dbReference type="ARBA" id="ARBA00022603"/>
    </source>
</evidence>
<dbReference type="PANTHER" id="PTHR46165:SF2">
    <property type="entry name" value="SET AND MYND DOMAIN-CONTAINING PROTEIN 4"/>
    <property type="match status" value="1"/>
</dbReference>
<evidence type="ECO:0000256" key="8">
    <source>
        <dbReference type="SAM" id="MobiDB-lite"/>
    </source>
</evidence>
<feature type="domain" description="Protein kinase" evidence="9">
    <location>
        <begin position="2033"/>
        <end position="2310"/>
    </location>
</feature>
<evidence type="ECO:0000256" key="4">
    <source>
        <dbReference type="ARBA" id="ARBA00022741"/>
    </source>
</evidence>
<dbReference type="PROSITE" id="PS00107">
    <property type="entry name" value="PROTEIN_KINASE_ATP"/>
    <property type="match status" value="1"/>
</dbReference>
<feature type="repeat" description="TPR" evidence="6">
    <location>
        <begin position="70"/>
        <end position="103"/>
    </location>
</feature>
<dbReference type="GO" id="GO:0005524">
    <property type="term" value="F:ATP binding"/>
    <property type="evidence" value="ECO:0007669"/>
    <property type="project" value="UniProtKB-UniRule"/>
</dbReference>
<feature type="binding site" evidence="7">
    <location>
        <position position="2062"/>
    </location>
    <ligand>
        <name>ATP</name>
        <dbReference type="ChEBI" id="CHEBI:30616"/>
    </ligand>
</feature>
<dbReference type="PROSITE" id="PS00108">
    <property type="entry name" value="PROTEIN_KINASE_ST"/>
    <property type="match status" value="1"/>
</dbReference>
<keyword evidence="3" id="KW-0949">S-adenosyl-L-methionine</keyword>
<dbReference type="InterPro" id="IPR046341">
    <property type="entry name" value="SET_dom_sf"/>
</dbReference>
<dbReference type="PROSITE" id="PS50011">
    <property type="entry name" value="PROTEIN_KINASE_DOM"/>
    <property type="match status" value="1"/>
</dbReference>
<dbReference type="SMART" id="SM00028">
    <property type="entry name" value="TPR"/>
    <property type="match status" value="6"/>
</dbReference>
<sequence length="2658" mass="306547">MGDFTDIENLIRLITTLLKGEKLIKTDLSKLDNFERYRTVFLGREELLEVLDEILTDDVELGSAKDETKAKIYRERGNSAYMLKDFHKAFDCYSSAILHSPINNESSELALAFGNRSAVFFELGKWENCLMDIDFAMSNGYQSYKKDRKLYFRKIECLIALNRFNEARSVLENLPEQQDLNVNSFEDCRIKKFRLQLNCEQVSSLKNENASKIDLNSLNSVISQLQNFKPSKNFPSISSKLEIKYNEALEAHLVVKEDINPGELIIIEPPNASVLMKNSEHSYCHHCHVNVKCNKESMTFFPKVGCDHCTNVIFCSPNCRTMAQKYHKFECLILPILHKMYKGHIAFRLLVTTKIETIRKVVEAYNKKQTPLISRESENDFSHYMQIYQLVCSDTFDQDDLVYFTVTAGFLARLASYSSYISKNSELFIGGVFLRHMLQLVTNLGFNLKIENPSIFDYNITKKLYCNTKVEHISAGVFPMSSLLQSSCKPNVFCDTVHGSLSIIIATKEIPLGSNIYSSRDEKLDLNYIERSSEVLKPSYEKCTCQRCELELKDGFEEYYPILCSEKRCNFFKMDDLNMDDLNLDDVNTFEVLILSTTEMLKDFIKTDLSKLDNFERYRAVFSDLEGYFEILDVVLTNNVENKESAKDETKAKNYRERGNSAYMLKDFYESFNCYSSAILYSPTNNESSELALAYGNRSAVFFELGKWENCLMDIDFAMSNGYQSYKKDRKLYFRKIECLIALNRFNEARSVLENLPEQQDLNVNSFEDCRIKKFRLQLNCEQVSSLKNENDSEIDLNSLNSVISQLQNFKPSKNFPSISSKLEIKYNEALKGRLVAKEDINPGEIIIIESPVSSVLMKKYEHSYCHHCHVNVKCNKESMTFFPKVACDHCTNVIFCSPNCRTMAQKYHKFECLILPILHKTYRGHVAFRFLVTTKIETIRKVVETYNKKQTSLISSESENEFSRYMQIYQYVVSDEFDQDELLYFTVTARFLARLASYSSYTSKNSEFFIGGVLLRHLLQLVTNLKLKTETETASIYDNIPEVNCHTKVEHISAAIFSMSSLLQNSCNPNVFCSHVHGFKNIVIATKEIPLGSDIHSAYDAKLVFLNYKKRSSVIKKSKYGKCTCHRCELELKDGFEDYYPILCSEKRCKEKKLPLTHLILLTAGMLKNFIKTDLSKLDNFERYRAVFSGREELFSGMSKDVKNFVSAKDETEAKNFRERGNSAYMLKDFHKAFDCYSSAILHSPTNNESSELALALEIVRPFSSNLDRKLYFRKIECLIALNRFNEARSVLEKLPEQQDLNVNSFEDGRIKKFRLQLNGNQVSSLKNENASKIDLNSLNSVISQLQNYKPSKNFPSISSKLEIKYNEALEGRLVAKEDINPGEMIIIESPDASVLMKKYEHSYCHHCHVNVKCNKESMTFFPKVGCDHCTNVIFCSPNCRTMAQKYHKFECLILPILHKTYRGHVAFRLLVTTKIETIRKVVETYNKKQTSLISSESENDFSRYMQIYQYVISDNFDQDELLYFTITAGFLARLASYSRYISKRSEFFIGGVLLRHLLQLVTNLRFNMEIETPSIYDYNITEVYCHTEVEHISAAIFSMSSLLQNSCNPNVFCDTVHGSLSIIIATKEIPLGSDIHSAYDAKLVTLNYKERSSVIKKSKYGKCTCHRCELELKDGFEDYYPILCSEKRCKEKKLPLTRPNSNENYFLCPNCKHKFTKVQIQKKYREIQSCFGQINSQVKSLMEPKYGSIVPPQFNKIKNILEVLEEMVCNNQSCELGILYDKMCQFYHKMGNLEESISYLNKFMDYNKKSFGSYSLEYFTLSIRLCNFYKGLCGTKSCSQELKTKIRTTFESTIKLLKNFADIHEKLGDEKSPFLKNLKKISGMFQNLKENNFDLRSPVHTEIVYLDEFNKLLKMSQQTSGSKLKCSTKRKQSIHCKFRSQSTSNSTIHLRSHSVTNKRWKTTGIIDKGKSNSSKRSFHKSAKSCSSEKLAQKDLHSKSHSNHTIQKIIRYFEVPNIHYRNKYELVRDFGYSIGKKLGEGSFGKVFLANDDRNGSLVACKWMDLGNIKNNELMQDTANELKIMLDVRHPHVVKVFCYFIVHAEDKNQMYMFMEYADGGDLYEHLKKRGKLIDELLGRMYFAQILVGMHHLHNYGIAHRDMKLTNVLLKRNEKPIIMDHSNDFRLLLADFGLSAKAKTSSGKKKLHQTSCGTPAYMAPEIWQEKLYDALKVDIWALGVSLHEMFTLQNPFDPDGNLEEKYLRFNIINGIWKWSDRMKPSTELEDLVKSMLTLDGTKRINLSLVTAHTWIREAYVEAHTRSDKKISFPMASNRIATWIQDLTKVSKIEQSSYVNGSNDQPSEELTKFLQSDNFLNMSKILEKHNKKLNVQCKLYIDSETLKPMYLATIDAPEVGEALKQSNKSRSEALNGALEKFRNFYSLNLIQLRTKLKPKWKKSMNKKYQNQFCLLPILIVTNLTFSKFLTKKFSEKFPICSNLFILQSKENVNKFALDDKQSPILQKEESNKSLVKLNDEPNKIAPTELLVDLSPPNNSIENITYKKATLLPNGNNDYPAYKSFLDVDEEISLVQNQSTKLLNENLFDIFSYSNSNSGQPILDIETNIINGNVLTTQSGSKPNTNESELLIDIPISNLDKLTFP</sequence>
<dbReference type="InterPro" id="IPR011009">
    <property type="entry name" value="Kinase-like_dom_sf"/>
</dbReference>
<dbReference type="GO" id="GO:0005737">
    <property type="term" value="C:cytoplasm"/>
    <property type="evidence" value="ECO:0007669"/>
    <property type="project" value="TreeGrafter"/>
</dbReference>
<dbReference type="GO" id="GO:0008168">
    <property type="term" value="F:methyltransferase activity"/>
    <property type="evidence" value="ECO:0007669"/>
    <property type="project" value="UniProtKB-KW"/>
</dbReference>
<evidence type="ECO:0000256" key="6">
    <source>
        <dbReference type="PROSITE-ProRule" id="PRU00339"/>
    </source>
</evidence>
<dbReference type="GO" id="GO:0005634">
    <property type="term" value="C:nucleus"/>
    <property type="evidence" value="ECO:0007669"/>
    <property type="project" value="TreeGrafter"/>
</dbReference>
<dbReference type="GO" id="GO:0032259">
    <property type="term" value="P:methylation"/>
    <property type="evidence" value="ECO:0007669"/>
    <property type="project" value="UniProtKB-KW"/>
</dbReference>
<dbReference type="Gene3D" id="1.25.40.10">
    <property type="entry name" value="Tetratricopeptide repeat domain"/>
    <property type="match status" value="3"/>
</dbReference>
<accession>A0A9Q0M3W9</accession>
<dbReference type="GO" id="GO:0042826">
    <property type="term" value="F:histone deacetylase binding"/>
    <property type="evidence" value="ECO:0007669"/>
    <property type="project" value="TreeGrafter"/>
</dbReference>
<protein>
    <recommendedName>
        <fullName evidence="9">Protein kinase domain-containing protein</fullName>
    </recommendedName>
</protein>
<dbReference type="SMART" id="SM00220">
    <property type="entry name" value="S_TKc"/>
    <property type="match status" value="1"/>
</dbReference>
<proteinExistence type="predicted"/>
<dbReference type="InterPro" id="IPR008271">
    <property type="entry name" value="Ser/Thr_kinase_AS"/>
</dbReference>
<evidence type="ECO:0000256" key="3">
    <source>
        <dbReference type="ARBA" id="ARBA00022691"/>
    </source>
</evidence>
<dbReference type="InterPro" id="IPR019734">
    <property type="entry name" value="TPR_rpt"/>
</dbReference>
<dbReference type="PROSITE" id="PS50005">
    <property type="entry name" value="TPR"/>
    <property type="match status" value="2"/>
</dbReference>
<dbReference type="SUPFAM" id="SSF82199">
    <property type="entry name" value="SET domain"/>
    <property type="match status" value="3"/>
</dbReference>
<dbReference type="Proteomes" id="UP001142055">
    <property type="component" value="Chromosome 2"/>
</dbReference>
<name>A0A9Q0M3W9_BLOTA</name>
<keyword evidence="2" id="KW-0808">Transferase</keyword>
<dbReference type="FunFam" id="1.10.510.10:FF:000571">
    <property type="entry name" value="Maternal embryonic leucine zipper kinase"/>
    <property type="match status" value="1"/>
</dbReference>
<dbReference type="EMBL" id="JAPWDV010000002">
    <property type="protein sequence ID" value="KAJ6219573.1"/>
    <property type="molecule type" value="Genomic_DNA"/>
</dbReference>
<dbReference type="Gene3D" id="1.10.510.10">
    <property type="entry name" value="Transferase(Phosphotransferase) domain 1"/>
    <property type="match status" value="1"/>
</dbReference>
<dbReference type="InterPro" id="IPR052097">
    <property type="entry name" value="SET-MYND_domain_protein"/>
</dbReference>
<dbReference type="Gene3D" id="2.170.270.10">
    <property type="entry name" value="SET domain"/>
    <property type="match status" value="3"/>
</dbReference>
<keyword evidence="4 7" id="KW-0547">Nucleotide-binding</keyword>
<evidence type="ECO:0000259" key="9">
    <source>
        <dbReference type="PROSITE" id="PS50011"/>
    </source>
</evidence>
<keyword evidence="1" id="KW-0489">Methyltransferase</keyword>
<dbReference type="InterPro" id="IPR000719">
    <property type="entry name" value="Prot_kinase_dom"/>
</dbReference>
<organism evidence="10 11">
    <name type="scientific">Blomia tropicalis</name>
    <name type="common">Mite</name>
    <dbReference type="NCBI Taxonomy" id="40697"/>
    <lineage>
        <taxon>Eukaryota</taxon>
        <taxon>Metazoa</taxon>
        <taxon>Ecdysozoa</taxon>
        <taxon>Arthropoda</taxon>
        <taxon>Chelicerata</taxon>
        <taxon>Arachnida</taxon>
        <taxon>Acari</taxon>
        <taxon>Acariformes</taxon>
        <taxon>Sarcoptiformes</taxon>
        <taxon>Astigmata</taxon>
        <taxon>Glycyphagoidea</taxon>
        <taxon>Echimyopodidae</taxon>
        <taxon>Blomia</taxon>
    </lineage>
</organism>
<reference evidence="10" key="1">
    <citation type="submission" date="2022-12" db="EMBL/GenBank/DDBJ databases">
        <title>Genome assemblies of Blomia tropicalis.</title>
        <authorList>
            <person name="Cui Y."/>
        </authorList>
    </citation>
    <scope>NUCLEOTIDE SEQUENCE</scope>
    <source>
        <tissue evidence="10">Adult mites</tissue>
    </source>
</reference>
<dbReference type="SUPFAM" id="SSF48452">
    <property type="entry name" value="TPR-like"/>
    <property type="match status" value="3"/>
</dbReference>
<comment type="caution">
    <text evidence="10">The sequence shown here is derived from an EMBL/GenBank/DDBJ whole genome shotgun (WGS) entry which is preliminary data.</text>
</comment>
<dbReference type="InterPro" id="IPR011990">
    <property type="entry name" value="TPR-like_helical_dom_sf"/>
</dbReference>
<dbReference type="GO" id="GO:0004672">
    <property type="term" value="F:protein kinase activity"/>
    <property type="evidence" value="ECO:0007669"/>
    <property type="project" value="InterPro"/>
</dbReference>
<dbReference type="Pfam" id="PF00069">
    <property type="entry name" value="Pkinase"/>
    <property type="match status" value="1"/>
</dbReference>
<keyword evidence="11" id="KW-1185">Reference proteome</keyword>
<feature type="region of interest" description="Disordered" evidence="8">
    <location>
        <begin position="1966"/>
        <end position="2001"/>
    </location>
</feature>
<gene>
    <name evidence="10" type="ORF">RDWZM_005385</name>
</gene>
<dbReference type="SUPFAM" id="SSF56112">
    <property type="entry name" value="Protein kinase-like (PK-like)"/>
    <property type="match status" value="1"/>
</dbReference>
<dbReference type="Gene3D" id="1.10.220.160">
    <property type="match status" value="3"/>
</dbReference>
<evidence type="ECO:0000256" key="5">
    <source>
        <dbReference type="ARBA" id="ARBA00022840"/>
    </source>
</evidence>
<feature type="repeat" description="TPR" evidence="6">
    <location>
        <begin position="1215"/>
        <end position="1248"/>
    </location>
</feature>
<evidence type="ECO:0000313" key="10">
    <source>
        <dbReference type="EMBL" id="KAJ6219573.1"/>
    </source>
</evidence>
<dbReference type="InterPro" id="IPR017441">
    <property type="entry name" value="Protein_kinase_ATP_BS"/>
</dbReference>
<evidence type="ECO:0000256" key="7">
    <source>
        <dbReference type="PROSITE-ProRule" id="PRU10141"/>
    </source>
</evidence>
<evidence type="ECO:0000313" key="11">
    <source>
        <dbReference type="Proteomes" id="UP001142055"/>
    </source>
</evidence>